<name>K8P0L5_9BRAD</name>
<sequence length="57" mass="6348">MSLFVRLLLILAAPITALFVARDSQNFDIAQTLVATVIATLIVAIFALWPYIRKSRT</sequence>
<evidence type="ECO:0000313" key="3">
    <source>
        <dbReference type="Proteomes" id="UP000001095"/>
    </source>
</evidence>
<dbReference type="AlphaFoldDB" id="K8P0L5"/>
<reference evidence="2 3" key="1">
    <citation type="submission" date="2012-04" db="EMBL/GenBank/DDBJ databases">
        <title>The Genome Sequence of Afipia clevelandensis ATCC 49720.</title>
        <authorList>
            <consortium name="The Broad Institute Genome Sequencing Platform"/>
            <person name="Earl A."/>
            <person name="Ward D."/>
            <person name="Feldgarden M."/>
            <person name="Gevers D."/>
            <person name="Huys G."/>
            <person name="Walker B."/>
            <person name="Young S.K."/>
            <person name="Zeng Q."/>
            <person name="Gargeya S."/>
            <person name="Fitzgerald M."/>
            <person name="Haas B."/>
            <person name="Abouelleil A."/>
            <person name="Alvarado L."/>
            <person name="Arachchi H.M."/>
            <person name="Berlin A."/>
            <person name="Chapman S.B."/>
            <person name="Goldberg J."/>
            <person name="Griggs A."/>
            <person name="Gujja S."/>
            <person name="Hansen M."/>
            <person name="Howarth C."/>
            <person name="Imamovic A."/>
            <person name="Larimer J."/>
            <person name="McCowen C."/>
            <person name="Montmayeur A."/>
            <person name="Murphy C."/>
            <person name="Neiman D."/>
            <person name="Pearson M."/>
            <person name="Priest M."/>
            <person name="Roberts A."/>
            <person name="Saif S."/>
            <person name="Shea T."/>
            <person name="Sisk P."/>
            <person name="Sykes S."/>
            <person name="Wortman J."/>
            <person name="Nusbaum C."/>
            <person name="Birren B."/>
        </authorList>
    </citation>
    <scope>NUCLEOTIDE SEQUENCE [LARGE SCALE GENOMIC DNA]</scope>
    <source>
        <strain evidence="2 3">ATCC 49720</strain>
    </source>
</reference>
<dbReference type="Proteomes" id="UP000001095">
    <property type="component" value="Unassembled WGS sequence"/>
</dbReference>
<dbReference type="HOGENOM" id="CLU_198243_1_0_5"/>
<evidence type="ECO:0000256" key="1">
    <source>
        <dbReference type="SAM" id="Phobius"/>
    </source>
</evidence>
<organism evidence="2 3">
    <name type="scientific">Afipia clevelandensis ATCC 49720</name>
    <dbReference type="NCBI Taxonomy" id="883079"/>
    <lineage>
        <taxon>Bacteria</taxon>
        <taxon>Pseudomonadati</taxon>
        <taxon>Pseudomonadota</taxon>
        <taxon>Alphaproteobacteria</taxon>
        <taxon>Hyphomicrobiales</taxon>
        <taxon>Nitrobacteraceae</taxon>
        <taxon>Afipia</taxon>
    </lineage>
</organism>
<evidence type="ECO:0000313" key="2">
    <source>
        <dbReference type="EMBL" id="EKS33205.1"/>
    </source>
</evidence>
<proteinExistence type="predicted"/>
<feature type="transmembrane region" description="Helical" evidence="1">
    <location>
        <begin position="33"/>
        <end position="52"/>
    </location>
</feature>
<keyword evidence="3" id="KW-1185">Reference proteome</keyword>
<accession>K8P0L5</accession>
<dbReference type="RefSeq" id="WP_002714116.1">
    <property type="nucleotide sequence ID" value="NZ_KB375281.1"/>
</dbReference>
<protein>
    <submittedName>
        <fullName evidence="2">Uncharacterized protein</fullName>
    </submittedName>
</protein>
<dbReference type="EMBL" id="AGWY01000013">
    <property type="protein sequence ID" value="EKS33205.1"/>
    <property type="molecule type" value="Genomic_DNA"/>
</dbReference>
<keyword evidence="1" id="KW-0812">Transmembrane</keyword>
<gene>
    <name evidence="2" type="ORF">HMPREF9696_03246</name>
</gene>
<comment type="caution">
    <text evidence="2">The sequence shown here is derived from an EMBL/GenBank/DDBJ whole genome shotgun (WGS) entry which is preliminary data.</text>
</comment>
<keyword evidence="1" id="KW-1133">Transmembrane helix</keyword>
<dbReference type="PATRIC" id="fig|883079.3.peg.3317"/>
<keyword evidence="1" id="KW-0472">Membrane</keyword>